<dbReference type="RefSeq" id="WP_271916143.1">
    <property type="nucleotide sequence ID" value="NZ_JAQNDO010000001.1"/>
</dbReference>
<gene>
    <name evidence="1" type="ORF">POL67_06210</name>
</gene>
<proteinExistence type="predicted"/>
<dbReference type="EMBL" id="JAQNDO010000001">
    <property type="protein sequence ID" value="MDC0740932.1"/>
    <property type="molecule type" value="Genomic_DNA"/>
</dbReference>
<accession>A0ABT5EHS3</accession>
<keyword evidence="2" id="KW-1185">Reference proteome</keyword>
<protein>
    <submittedName>
        <fullName evidence="1">Uncharacterized protein</fullName>
    </submittedName>
</protein>
<dbReference type="Proteomes" id="UP001221411">
    <property type="component" value="Unassembled WGS sequence"/>
</dbReference>
<organism evidence="1 2">
    <name type="scientific">Polyangium mundeleinium</name>
    <dbReference type="NCBI Taxonomy" id="2995306"/>
    <lineage>
        <taxon>Bacteria</taxon>
        <taxon>Pseudomonadati</taxon>
        <taxon>Myxococcota</taxon>
        <taxon>Polyangia</taxon>
        <taxon>Polyangiales</taxon>
        <taxon>Polyangiaceae</taxon>
        <taxon>Polyangium</taxon>
    </lineage>
</organism>
<evidence type="ECO:0000313" key="2">
    <source>
        <dbReference type="Proteomes" id="UP001221411"/>
    </source>
</evidence>
<name>A0ABT5EHS3_9BACT</name>
<evidence type="ECO:0000313" key="1">
    <source>
        <dbReference type="EMBL" id="MDC0740932.1"/>
    </source>
</evidence>
<sequence>MATWEANHLVDVGDGMACSRTNAYHVKLSFATAFGRHERLRTNCNRIPGRTTGVRRGITFERVRLSAAWGSSSHRDERETRLADELSALLLLPNVVLPADNRCLDEVSRLAVLAGEPLEDAGILCIPITIDQYRGRLERSIDVAALPEVIERWQRMLV</sequence>
<reference evidence="1 2" key="1">
    <citation type="submission" date="2022-11" db="EMBL/GenBank/DDBJ databases">
        <title>Minimal conservation of predation-associated metabolite biosynthetic gene clusters underscores biosynthetic potential of Myxococcota including descriptions for ten novel species: Archangium lansinium sp. nov., Myxococcus landrumus sp. nov., Nannocystis bai.</title>
        <authorList>
            <person name="Ahearne A."/>
            <person name="Stevens C."/>
            <person name="Dowd S."/>
        </authorList>
    </citation>
    <scope>NUCLEOTIDE SEQUENCE [LARGE SCALE GENOMIC DNA]</scope>
    <source>
        <strain evidence="1 2">RJM3</strain>
    </source>
</reference>
<comment type="caution">
    <text evidence="1">The sequence shown here is derived from an EMBL/GenBank/DDBJ whole genome shotgun (WGS) entry which is preliminary data.</text>
</comment>